<dbReference type="Pfam" id="PF00795">
    <property type="entry name" value="CN_hydrolase"/>
    <property type="match status" value="1"/>
</dbReference>
<dbReference type="Gene3D" id="1.25.40.20">
    <property type="entry name" value="Ankyrin repeat-containing domain"/>
    <property type="match status" value="3"/>
</dbReference>
<dbReference type="SMART" id="SM00248">
    <property type="entry name" value="ANK"/>
    <property type="match status" value="10"/>
</dbReference>
<dbReference type="PRINTS" id="PR01415">
    <property type="entry name" value="ANKYRIN"/>
</dbReference>
<dbReference type="InterPro" id="IPR036691">
    <property type="entry name" value="Endo/exonu/phosph_ase_sf"/>
</dbReference>
<dbReference type="Gene3D" id="3.60.10.10">
    <property type="entry name" value="Endonuclease/exonuclease/phosphatase"/>
    <property type="match status" value="1"/>
</dbReference>
<dbReference type="EMBL" id="LSMT01000358">
    <property type="protein sequence ID" value="PFX19489.1"/>
    <property type="molecule type" value="Genomic_DNA"/>
</dbReference>
<name>A0A2B4RRQ6_STYPI</name>
<feature type="repeat" description="ANK" evidence="3">
    <location>
        <begin position="633"/>
        <end position="666"/>
    </location>
</feature>
<feature type="repeat" description="ANK" evidence="3">
    <location>
        <begin position="567"/>
        <end position="599"/>
    </location>
</feature>
<keyword evidence="1" id="KW-0677">Repeat</keyword>
<keyword evidence="2 3" id="KW-0040">ANK repeat</keyword>
<dbReference type="InterPro" id="IPR036526">
    <property type="entry name" value="C-N_Hydrolase_sf"/>
</dbReference>
<evidence type="ECO:0000313" key="5">
    <source>
        <dbReference type="EMBL" id="PFX19489.1"/>
    </source>
</evidence>
<evidence type="ECO:0000256" key="1">
    <source>
        <dbReference type="ARBA" id="ARBA00022737"/>
    </source>
</evidence>
<keyword evidence="6" id="KW-1185">Reference proteome</keyword>
<organism evidence="5 6">
    <name type="scientific">Stylophora pistillata</name>
    <name type="common">Smooth cauliflower coral</name>
    <dbReference type="NCBI Taxonomy" id="50429"/>
    <lineage>
        <taxon>Eukaryota</taxon>
        <taxon>Metazoa</taxon>
        <taxon>Cnidaria</taxon>
        <taxon>Anthozoa</taxon>
        <taxon>Hexacorallia</taxon>
        <taxon>Scleractinia</taxon>
        <taxon>Astrocoeniina</taxon>
        <taxon>Pocilloporidae</taxon>
        <taxon>Stylophora</taxon>
    </lineage>
</organism>
<proteinExistence type="predicted"/>
<evidence type="ECO:0000256" key="3">
    <source>
        <dbReference type="PROSITE-ProRule" id="PRU00023"/>
    </source>
</evidence>
<dbReference type="AlphaFoldDB" id="A0A2B4RRQ6"/>
<sequence>MADELGIFSGGKKFRVASIQHLPTERKDHNLQRLQQLIFEAVKKGAKLIVLPEFATTPAPNTGDDFRNFAEEIPGPSTDVLSKSARDHRAYIVGGSIIEKDPSGKLYNTCLVFDPYGRMILKYRKIHLFKIDRPGRVYDHQEYGNLEPGVDLGIFVTPVCKIGVGLCYDIRFQELAQIYCQKGCQLLLYPGAFNTVTGPAHLAVMQRARAIDHQVYVVTASPARDNNKSYTCWGYSSVIDPWGKIIAQAGEHEEVILADVDMDYVDATNPDLDISADTLLFISHGLTTVKIQHFNHQSPSSQHAKNLQLPNSRLLLLGCRFTINSSLSLLLIRLANDVELQPGPVGSSSSRDILSDLRDLSTKNGLKIIHQNIRGLVANKDSLCQMIDDSKHIDIISLSETHLSDSEEAQVQLDGYTFINRPRKTGKGGAFVAHSRISNERECQTGKKSLKAWRTEDINKPSPFRDDGDATPILIAAASNSCEVVRVLSENGANVDGKDRSRRGVLHYAAMGGSKETVLYLLRLGVAVDSKSTWGRSALHMAAVKGHAGILAILIQNGADLHACTGFGDTALLLAAEEGRLECVKILVQNGSSVNLSNMACYAPLHNAAKEGNMEVVSYLLKRGSHVNAMSAKRETPLSLAVRKINNKEIVAMLLSSGGSVNLTDRYGRTPLHYSTEKEIAELLLNNGAELHVRDYEGKTPLFLAALDGYEEVVEFLIKRGSDVNKCSDSGDTPLHEAALRGHTNIAQILLQHGTNINARRVTGETPLFLAAIACKDKMKQLLISHGADINISTLGPFRG</sequence>
<evidence type="ECO:0000256" key="2">
    <source>
        <dbReference type="ARBA" id="ARBA00023043"/>
    </source>
</evidence>
<reference evidence="6" key="1">
    <citation type="journal article" date="2017" name="bioRxiv">
        <title>Comparative analysis of the genomes of Stylophora pistillata and Acropora digitifera provides evidence for extensive differences between species of corals.</title>
        <authorList>
            <person name="Voolstra C.R."/>
            <person name="Li Y."/>
            <person name="Liew Y.J."/>
            <person name="Baumgarten S."/>
            <person name="Zoccola D."/>
            <person name="Flot J.-F."/>
            <person name="Tambutte S."/>
            <person name="Allemand D."/>
            <person name="Aranda M."/>
        </authorList>
    </citation>
    <scope>NUCLEOTIDE SEQUENCE [LARGE SCALE GENOMIC DNA]</scope>
</reference>
<feature type="repeat" description="ANK" evidence="3">
    <location>
        <begin position="730"/>
        <end position="762"/>
    </location>
</feature>
<dbReference type="GO" id="GO:0016811">
    <property type="term" value="F:hydrolase activity, acting on carbon-nitrogen (but not peptide) bonds, in linear amides"/>
    <property type="evidence" value="ECO:0007669"/>
    <property type="project" value="InterPro"/>
</dbReference>
<feature type="domain" description="CN hydrolase" evidence="4">
    <location>
        <begin position="14"/>
        <end position="262"/>
    </location>
</feature>
<dbReference type="Pfam" id="PF12796">
    <property type="entry name" value="Ank_2"/>
    <property type="match status" value="2"/>
</dbReference>
<dbReference type="PANTHER" id="PTHR24189">
    <property type="entry name" value="MYOTROPHIN"/>
    <property type="match status" value="1"/>
</dbReference>
<evidence type="ECO:0000313" key="6">
    <source>
        <dbReference type="Proteomes" id="UP000225706"/>
    </source>
</evidence>
<dbReference type="CDD" id="cd07572">
    <property type="entry name" value="nit"/>
    <property type="match status" value="1"/>
</dbReference>
<dbReference type="InterPro" id="IPR036770">
    <property type="entry name" value="Ankyrin_rpt-contain_sf"/>
</dbReference>
<feature type="repeat" description="ANK" evidence="3">
    <location>
        <begin position="534"/>
        <end position="566"/>
    </location>
</feature>
<feature type="repeat" description="ANK" evidence="3">
    <location>
        <begin position="697"/>
        <end position="729"/>
    </location>
</feature>
<dbReference type="PROSITE" id="PS50297">
    <property type="entry name" value="ANK_REP_REGION"/>
    <property type="match status" value="8"/>
</dbReference>
<dbReference type="PROSITE" id="PS50263">
    <property type="entry name" value="CN_HYDROLASE"/>
    <property type="match status" value="1"/>
</dbReference>
<feature type="repeat" description="ANK" evidence="3">
    <location>
        <begin position="468"/>
        <end position="500"/>
    </location>
</feature>
<dbReference type="SUPFAM" id="SSF56317">
    <property type="entry name" value="Carbon-nitrogen hydrolase"/>
    <property type="match status" value="1"/>
</dbReference>
<dbReference type="InterPro" id="IPR002110">
    <property type="entry name" value="Ankyrin_rpt"/>
</dbReference>
<protein>
    <submittedName>
        <fullName evidence="5">Omega-amidase NIT2</fullName>
    </submittedName>
</protein>
<dbReference type="Proteomes" id="UP000225706">
    <property type="component" value="Unassembled WGS sequence"/>
</dbReference>
<gene>
    <name evidence="5" type="primary">nit2</name>
    <name evidence="5" type="ORF">AWC38_SpisGene16082</name>
</gene>
<feature type="repeat" description="ANK" evidence="3">
    <location>
        <begin position="600"/>
        <end position="632"/>
    </location>
</feature>
<feature type="repeat" description="ANK" evidence="3">
    <location>
        <begin position="501"/>
        <end position="533"/>
    </location>
</feature>
<feature type="repeat" description="ANK" evidence="3">
    <location>
        <begin position="763"/>
        <end position="795"/>
    </location>
</feature>
<dbReference type="STRING" id="50429.A0A2B4RRQ6"/>
<dbReference type="InterPro" id="IPR003010">
    <property type="entry name" value="C-N_Hydrolase"/>
</dbReference>
<accession>A0A2B4RRQ6</accession>
<dbReference type="OrthoDB" id="5986332at2759"/>
<dbReference type="Gene3D" id="3.60.110.10">
    <property type="entry name" value="Carbon-nitrogen hydrolase"/>
    <property type="match status" value="1"/>
</dbReference>
<evidence type="ECO:0000259" key="4">
    <source>
        <dbReference type="PROSITE" id="PS50263"/>
    </source>
</evidence>
<dbReference type="InterPro" id="IPR050745">
    <property type="entry name" value="Multifunctional_regulatory"/>
</dbReference>
<dbReference type="InterPro" id="IPR045254">
    <property type="entry name" value="Nit1/2_C-N_Hydrolase"/>
</dbReference>
<dbReference type="SUPFAM" id="SSF48403">
    <property type="entry name" value="Ankyrin repeat"/>
    <property type="match status" value="1"/>
</dbReference>
<dbReference type="Pfam" id="PF00023">
    <property type="entry name" value="Ank"/>
    <property type="match status" value="3"/>
</dbReference>
<dbReference type="PANTHER" id="PTHR24189:SF50">
    <property type="entry name" value="ANKYRIN REPEAT AND SOCS BOX PROTEIN 2"/>
    <property type="match status" value="1"/>
</dbReference>
<dbReference type="PROSITE" id="PS50088">
    <property type="entry name" value="ANK_REPEAT"/>
    <property type="match status" value="9"/>
</dbReference>
<comment type="caution">
    <text evidence="5">The sequence shown here is derived from an EMBL/GenBank/DDBJ whole genome shotgun (WGS) entry which is preliminary data.</text>
</comment>